<dbReference type="Pfam" id="PF00505">
    <property type="entry name" value="HMG_box"/>
    <property type="match status" value="1"/>
</dbReference>
<sequence>MPQLNGGGGDDLGANDELISFKDEGEQEEKSSENSSAERDLADVKSSLVNESETNQNSSSDSEAERRPPPRSESFRDKSRESLEEAAKRQDGGLFKGPPYPGYPFIMIPDLTSPYLPNGSLSPTARTLHFQSGSTHYSAYKTIEHQIAIQKCAFSPGIPWPPSPSPCQSLATFCPDLPVYLQMKWPLLDVQAGTLQSRQALKDARSPSPAHIVQCPLPCCTQGHDCQHFYPPSDFTVSTQVFRDMKRSHSLQKVGEPWCLESNKVPVVQHPHHVHPLTPLITYSNEHFTPGNPPPHLPADVDPKTGIPRPPHPPDISPYYPLSPGTVGQIPHPLGWLVPQQGQPVYPITTGGFRHPYPTALTVNASMSSFLSSRFPPHMVPPHHTLHTTGIPHPAIVTPTVKQESSQSEVGSLHSAKHQDSKKEEEKKKPHIKKPLNAFMLYMKEMRAKVVAECTLKESAAINQILGRRWHALSREEQAKYYELARKERQLHMQLYPGWSARDNYGKKKKRKRDKQPGETNEHSECFLNPCLSLPPITDLSAPKKCRARFGLDQQNNWCGPCRRKKKCVRYIQGEGSCLSPPSSDGSLLDSPPSSPNLLGSPPQDAKSQTEQTQPLSLSLKPDPLAHLSMMPPPPALLLAEAAHGKAPALCANGALDLPPAALQPPAIPPASLAQPSTSSLHSHGALAGTQPQPLSLVTKSLE</sequence>
<proteinExistence type="inferred from homology"/>
<dbReference type="InterPro" id="IPR027397">
    <property type="entry name" value="Catenin-bd_sf"/>
</dbReference>
<evidence type="ECO:0000256" key="5">
    <source>
        <dbReference type="ARBA" id="ARBA00023125"/>
    </source>
</evidence>
<dbReference type="Proteomes" id="UP001652663">
    <property type="component" value="Chromosome 26"/>
</dbReference>
<dbReference type="SUPFAM" id="SSF47095">
    <property type="entry name" value="HMG-box"/>
    <property type="match status" value="1"/>
</dbReference>
<evidence type="ECO:0000256" key="10">
    <source>
        <dbReference type="SAM" id="MobiDB-lite"/>
    </source>
</evidence>
<feature type="compositionally biased region" description="Polar residues" evidence="10">
    <location>
        <begin position="606"/>
        <end position="617"/>
    </location>
</feature>
<keyword evidence="8 9" id="KW-0539">Nucleus</keyword>
<feature type="compositionally biased region" description="Polar residues" evidence="10">
    <location>
        <begin position="47"/>
        <end position="57"/>
    </location>
</feature>
<dbReference type="InterPro" id="IPR013558">
    <property type="entry name" value="CTNNB1-bd_N"/>
</dbReference>
<keyword evidence="3" id="KW-0879">Wnt signaling pathway</keyword>
<feature type="compositionally biased region" description="Polar residues" evidence="10">
    <location>
        <begin position="690"/>
        <end position="703"/>
    </location>
</feature>
<evidence type="ECO:0000256" key="8">
    <source>
        <dbReference type="ARBA" id="ARBA00023242"/>
    </source>
</evidence>
<feature type="compositionally biased region" description="Basic and acidic residues" evidence="10">
    <location>
        <begin position="417"/>
        <end position="428"/>
    </location>
</feature>
<dbReference type="PANTHER" id="PTHR10373:SF32">
    <property type="entry name" value="TRANSCRIPTION FACTOR 7-LIKE 2"/>
    <property type="match status" value="1"/>
</dbReference>
<protein>
    <submittedName>
        <fullName evidence="13">Transcription factor 7-like 2 isoform X1</fullName>
    </submittedName>
</protein>
<evidence type="ECO:0000256" key="9">
    <source>
        <dbReference type="PROSITE-ProRule" id="PRU00267"/>
    </source>
</evidence>
<feature type="region of interest" description="Disordered" evidence="10">
    <location>
        <begin position="577"/>
        <end position="629"/>
    </location>
</feature>
<feature type="region of interest" description="Disordered" evidence="10">
    <location>
        <begin position="659"/>
        <end position="703"/>
    </location>
</feature>
<feature type="compositionally biased region" description="Gly residues" evidence="10">
    <location>
        <begin position="1"/>
        <end position="11"/>
    </location>
</feature>
<keyword evidence="7" id="KW-0804">Transcription</keyword>
<feature type="domain" description="HMG box" evidence="11">
    <location>
        <begin position="432"/>
        <end position="500"/>
    </location>
</feature>
<keyword evidence="12" id="KW-1185">Reference proteome</keyword>
<dbReference type="PROSITE" id="PS50118">
    <property type="entry name" value="HMG_BOX_2"/>
    <property type="match status" value="1"/>
</dbReference>
<evidence type="ECO:0000256" key="6">
    <source>
        <dbReference type="ARBA" id="ARBA00023159"/>
    </source>
</evidence>
<evidence type="ECO:0000256" key="1">
    <source>
        <dbReference type="ARBA" id="ARBA00004123"/>
    </source>
</evidence>
<dbReference type="SMART" id="SM01366">
    <property type="entry name" value="c-clamp"/>
    <property type="match status" value="1"/>
</dbReference>
<organism evidence="12 13">
    <name type="scientific">Bos indicus</name>
    <name type="common">Zebu</name>
    <dbReference type="NCBI Taxonomy" id="9915"/>
    <lineage>
        <taxon>Eukaryota</taxon>
        <taxon>Metazoa</taxon>
        <taxon>Chordata</taxon>
        <taxon>Craniata</taxon>
        <taxon>Vertebrata</taxon>
        <taxon>Euteleostomi</taxon>
        <taxon>Mammalia</taxon>
        <taxon>Eutheria</taxon>
        <taxon>Laurasiatheria</taxon>
        <taxon>Artiodactyla</taxon>
        <taxon>Ruminantia</taxon>
        <taxon>Pecora</taxon>
        <taxon>Bovidae</taxon>
        <taxon>Bovinae</taxon>
        <taxon>Bos</taxon>
    </lineage>
</organism>
<feature type="region of interest" description="Disordered" evidence="10">
    <location>
        <begin position="400"/>
        <end position="432"/>
    </location>
</feature>
<dbReference type="Gene3D" id="1.10.30.10">
    <property type="entry name" value="High mobility group box domain"/>
    <property type="match status" value="1"/>
</dbReference>
<feature type="compositionally biased region" description="Polar residues" evidence="10">
    <location>
        <begin position="400"/>
        <end position="410"/>
    </location>
</feature>
<evidence type="ECO:0000256" key="2">
    <source>
        <dbReference type="ARBA" id="ARBA00006569"/>
    </source>
</evidence>
<evidence type="ECO:0000256" key="7">
    <source>
        <dbReference type="ARBA" id="ARBA00023163"/>
    </source>
</evidence>
<feature type="compositionally biased region" description="Low complexity" evidence="10">
    <location>
        <begin position="579"/>
        <end position="603"/>
    </location>
</feature>
<dbReference type="GeneID" id="109553057"/>
<dbReference type="InterPro" id="IPR024940">
    <property type="entry name" value="TCF/LEF"/>
</dbReference>
<feature type="compositionally biased region" description="Basic and acidic residues" evidence="10">
    <location>
        <begin position="19"/>
        <end position="43"/>
    </location>
</feature>
<feature type="region of interest" description="Disordered" evidence="10">
    <location>
        <begin position="502"/>
        <end position="523"/>
    </location>
</feature>
<feature type="DNA-binding region" description="HMG box" evidence="9">
    <location>
        <begin position="432"/>
        <end position="500"/>
    </location>
</feature>
<keyword evidence="4" id="KW-0805">Transcription regulation</keyword>
<dbReference type="InterPro" id="IPR009071">
    <property type="entry name" value="HMG_box_dom"/>
</dbReference>
<feature type="region of interest" description="Disordered" evidence="10">
    <location>
        <begin position="1"/>
        <end position="96"/>
    </location>
</feature>
<dbReference type="Pfam" id="PF08347">
    <property type="entry name" value="CTNNB1_binding"/>
    <property type="match status" value="2"/>
</dbReference>
<accession>A0ABM4RN10</accession>
<evidence type="ECO:0000256" key="4">
    <source>
        <dbReference type="ARBA" id="ARBA00023015"/>
    </source>
</evidence>
<dbReference type="RefSeq" id="XP_070636932.1">
    <property type="nucleotide sequence ID" value="XM_070780831.1"/>
</dbReference>
<keyword evidence="5 9" id="KW-0238">DNA-binding</keyword>
<name>A0ABM4RN10_BOSIN</name>
<dbReference type="SMART" id="SM00398">
    <property type="entry name" value="HMG"/>
    <property type="match status" value="1"/>
</dbReference>
<dbReference type="PANTHER" id="PTHR10373">
    <property type="entry name" value="TRANSCRIPTION FACTOR 7 FAMILY MEMBER"/>
    <property type="match status" value="1"/>
</dbReference>
<feature type="region of interest" description="Disordered" evidence="10">
    <location>
        <begin position="291"/>
        <end position="314"/>
    </location>
</feature>
<keyword evidence="6" id="KW-0010">Activator</keyword>
<feature type="compositionally biased region" description="Basic and acidic residues" evidence="10">
    <location>
        <begin position="63"/>
        <end position="91"/>
    </location>
</feature>
<dbReference type="CDD" id="cd21996">
    <property type="entry name" value="HMG-box_TCF7-like"/>
    <property type="match status" value="1"/>
</dbReference>
<evidence type="ECO:0000313" key="12">
    <source>
        <dbReference type="Proteomes" id="UP001652663"/>
    </source>
</evidence>
<comment type="similarity">
    <text evidence="2">Belongs to the TCF/LEF family.</text>
</comment>
<comment type="subcellular location">
    <subcellularLocation>
        <location evidence="1">Nucleus</location>
    </subcellularLocation>
</comment>
<dbReference type="Gene3D" id="4.10.900.10">
    <property type="entry name" value="TCF3-CBD (Catenin binding domain)"/>
    <property type="match status" value="1"/>
</dbReference>
<evidence type="ECO:0000259" key="11">
    <source>
        <dbReference type="PROSITE" id="PS50118"/>
    </source>
</evidence>
<evidence type="ECO:0000313" key="13">
    <source>
        <dbReference type="RefSeq" id="XP_070636932.1"/>
    </source>
</evidence>
<gene>
    <name evidence="13" type="primary">TCF7L2</name>
</gene>
<evidence type="ECO:0000256" key="3">
    <source>
        <dbReference type="ARBA" id="ARBA00022687"/>
    </source>
</evidence>
<reference evidence="13" key="1">
    <citation type="submission" date="2025-08" db="UniProtKB">
        <authorList>
            <consortium name="RefSeq"/>
        </authorList>
    </citation>
    <scope>IDENTIFICATION</scope>
    <source>
        <tissue evidence="13">Blood</tissue>
    </source>
</reference>
<dbReference type="InterPro" id="IPR036910">
    <property type="entry name" value="HMG_box_dom_sf"/>
</dbReference>